<proteinExistence type="predicted"/>
<dbReference type="OrthoDB" id="5220268at2759"/>
<name>A0A9P5CQ15_CRYP1</name>
<dbReference type="AlphaFoldDB" id="A0A9P5CQ15"/>
<reference evidence="2" key="1">
    <citation type="journal article" date="2020" name="Phytopathology">
        <title>Genome sequence of the chestnut blight fungus Cryphonectria parasitica EP155: A fundamental resource for an archetypical invasive plant pathogen.</title>
        <authorList>
            <person name="Crouch J.A."/>
            <person name="Dawe A."/>
            <person name="Aerts A."/>
            <person name="Barry K."/>
            <person name="Churchill A.C.L."/>
            <person name="Grimwood J."/>
            <person name="Hillman B."/>
            <person name="Milgroom M.G."/>
            <person name="Pangilinan J."/>
            <person name="Smith M."/>
            <person name="Salamov A."/>
            <person name="Schmutz J."/>
            <person name="Yadav J."/>
            <person name="Grigoriev I.V."/>
            <person name="Nuss D."/>
        </authorList>
    </citation>
    <scope>NUCLEOTIDE SEQUENCE</scope>
    <source>
        <strain evidence="2">EP155</strain>
    </source>
</reference>
<dbReference type="GeneID" id="63837418"/>
<feature type="region of interest" description="Disordered" evidence="1">
    <location>
        <begin position="1"/>
        <end position="27"/>
    </location>
</feature>
<evidence type="ECO:0000256" key="1">
    <source>
        <dbReference type="SAM" id="MobiDB-lite"/>
    </source>
</evidence>
<comment type="caution">
    <text evidence="2">The sequence shown here is derived from an EMBL/GenBank/DDBJ whole genome shotgun (WGS) entry which is preliminary data.</text>
</comment>
<keyword evidence="3" id="KW-1185">Reference proteome</keyword>
<evidence type="ECO:0008006" key="4">
    <source>
        <dbReference type="Google" id="ProtNLM"/>
    </source>
</evidence>
<sequence>MSTTTNNNKGGVVATNGEEGSRSPPVEVVPYTGPAGGVAYTQMTPPEMFCDFIAYILFCDQGPKLRILCANILEDGRVKNWTEYLLSRKLFSDFGAYFEAAMRGPFLESNDYTIHFDDLEVEDFVRLNLFVRTNGTAPRIQLGLREEQFYNLIRLFILADRFHMVKVLGWLRTALDEHFLDNATWMSVYDYEVLEQNIPGAEDRHRAMLHNYGAAYTLLHSTFPDHEAPMKDKILTFVNANCPGPLMTQLYRDIDVDFALELFRHMFQRRIRL</sequence>
<protein>
    <recommendedName>
        <fullName evidence="4">BTB domain-containing protein</fullName>
    </recommendedName>
</protein>
<dbReference type="EMBL" id="MU032346">
    <property type="protein sequence ID" value="KAF3767059.1"/>
    <property type="molecule type" value="Genomic_DNA"/>
</dbReference>
<organism evidence="2 3">
    <name type="scientific">Cryphonectria parasitica (strain ATCC 38755 / EP155)</name>
    <dbReference type="NCBI Taxonomy" id="660469"/>
    <lineage>
        <taxon>Eukaryota</taxon>
        <taxon>Fungi</taxon>
        <taxon>Dikarya</taxon>
        <taxon>Ascomycota</taxon>
        <taxon>Pezizomycotina</taxon>
        <taxon>Sordariomycetes</taxon>
        <taxon>Sordariomycetidae</taxon>
        <taxon>Diaporthales</taxon>
        <taxon>Cryphonectriaceae</taxon>
        <taxon>Cryphonectria-Endothia species complex</taxon>
        <taxon>Cryphonectria</taxon>
    </lineage>
</organism>
<dbReference type="RefSeq" id="XP_040778020.1">
    <property type="nucleotide sequence ID" value="XM_040920289.1"/>
</dbReference>
<evidence type="ECO:0000313" key="3">
    <source>
        <dbReference type="Proteomes" id="UP000803844"/>
    </source>
</evidence>
<accession>A0A9P5CQ15</accession>
<evidence type="ECO:0000313" key="2">
    <source>
        <dbReference type="EMBL" id="KAF3767059.1"/>
    </source>
</evidence>
<gene>
    <name evidence="2" type="ORF">M406DRAFT_328166</name>
</gene>
<dbReference type="Proteomes" id="UP000803844">
    <property type="component" value="Unassembled WGS sequence"/>
</dbReference>